<keyword evidence="3" id="KW-1185">Reference proteome</keyword>
<dbReference type="PROSITE" id="PS50878">
    <property type="entry name" value="RT_POL"/>
    <property type="match status" value="1"/>
</dbReference>
<reference evidence="2" key="1">
    <citation type="submission" date="2013-08" db="EMBL/GenBank/DDBJ databases">
        <title>Gene expansion shapes genome architecture in the human pathogen Lichtheimia corymbifera: an evolutionary genomics analysis in the ancient terrestrial Mucorales (Mucoromycotina).</title>
        <authorList>
            <person name="Schwartze V.U."/>
            <person name="Winter S."/>
            <person name="Shelest E."/>
            <person name="Marcet-Houben M."/>
            <person name="Horn F."/>
            <person name="Wehner S."/>
            <person name="Hoffmann K."/>
            <person name="Riege K."/>
            <person name="Sammeth M."/>
            <person name="Nowrousian M."/>
            <person name="Valiante V."/>
            <person name="Linde J."/>
            <person name="Jacobsen I.D."/>
            <person name="Marz M."/>
            <person name="Brakhage A.A."/>
            <person name="Gabaldon T."/>
            <person name="Bocker S."/>
            <person name="Voigt K."/>
        </authorList>
    </citation>
    <scope>NUCLEOTIDE SEQUENCE [LARGE SCALE GENOMIC DNA]</scope>
    <source>
        <strain evidence="2">FSU 9682</strain>
    </source>
</reference>
<dbReference type="AlphaFoldDB" id="A0A068SFN0"/>
<dbReference type="OrthoDB" id="2281256at2759"/>
<evidence type="ECO:0000313" key="2">
    <source>
        <dbReference type="EMBL" id="CDH61168.1"/>
    </source>
</evidence>
<dbReference type="SUPFAM" id="SSF56672">
    <property type="entry name" value="DNA/RNA polymerases"/>
    <property type="match status" value="1"/>
</dbReference>
<dbReference type="EMBL" id="CBTN010000147">
    <property type="protein sequence ID" value="CDH61168.1"/>
    <property type="molecule type" value="Genomic_DNA"/>
</dbReference>
<proteinExistence type="predicted"/>
<evidence type="ECO:0000313" key="3">
    <source>
        <dbReference type="Proteomes" id="UP000027586"/>
    </source>
</evidence>
<dbReference type="PANTHER" id="PTHR31635">
    <property type="entry name" value="REVERSE TRANSCRIPTASE DOMAIN-CONTAINING PROTEIN-RELATED"/>
    <property type="match status" value="1"/>
</dbReference>
<dbReference type="InterPro" id="IPR036691">
    <property type="entry name" value="Endo/exonu/phosph_ase_sf"/>
</dbReference>
<name>A0A068SFN0_9FUNG</name>
<feature type="domain" description="Reverse transcriptase" evidence="1">
    <location>
        <begin position="443"/>
        <end position="757"/>
    </location>
</feature>
<dbReference type="CDD" id="cd01650">
    <property type="entry name" value="RT_nLTR_like"/>
    <property type="match status" value="1"/>
</dbReference>
<organism evidence="2 3">
    <name type="scientific">Lichtheimia corymbifera JMRC:FSU:9682</name>
    <dbReference type="NCBI Taxonomy" id="1263082"/>
    <lineage>
        <taxon>Eukaryota</taxon>
        <taxon>Fungi</taxon>
        <taxon>Fungi incertae sedis</taxon>
        <taxon>Mucoromycota</taxon>
        <taxon>Mucoromycotina</taxon>
        <taxon>Mucoromycetes</taxon>
        <taxon>Mucorales</taxon>
        <taxon>Lichtheimiaceae</taxon>
        <taxon>Lichtheimia</taxon>
    </lineage>
</organism>
<protein>
    <recommendedName>
        <fullName evidence="1">Reverse transcriptase domain-containing protein</fullName>
    </recommendedName>
</protein>
<dbReference type="Proteomes" id="UP000027586">
    <property type="component" value="Unassembled WGS sequence"/>
</dbReference>
<dbReference type="PANTHER" id="PTHR31635:SF196">
    <property type="entry name" value="REVERSE TRANSCRIPTASE DOMAIN-CONTAINING PROTEIN-RELATED"/>
    <property type="match status" value="1"/>
</dbReference>
<dbReference type="VEuPathDB" id="FungiDB:LCOR_11947.1"/>
<dbReference type="STRING" id="1263082.A0A068SFN0"/>
<dbReference type="Gene3D" id="3.60.10.10">
    <property type="entry name" value="Endonuclease/exonuclease/phosphatase"/>
    <property type="match status" value="1"/>
</dbReference>
<accession>A0A068SFN0</accession>
<comment type="caution">
    <text evidence="2">The sequence shown here is derived from an EMBL/GenBank/DDBJ whole genome shotgun (WGS) entry which is preliminary data.</text>
</comment>
<evidence type="ECO:0000259" key="1">
    <source>
        <dbReference type="PROSITE" id="PS50878"/>
    </source>
</evidence>
<sequence length="1068" mass="122101">MFPNCSHVLTKQVAIICLNPALTVEHTMVSMDERVVVASIMDQHHHTVCRIINSYVPAQRYARQDFLSSYLHMPFIEEVDAGPWLMVGDFNMNLHRHDTTQLQYVKPWFDWLIAHFDNCFPQGLPTFQRSHSCTTIDYIYGHYSLMSRLTNASSHFLPGEWTDHCLLTVDFLQERQDIGRGTWRFNHTLLTNDAFVTLLDNVTDLFFQEIEGDSASLDQSPQDIWESFKRMLKYTAQSFSKGSTGRHKRELATLQSKRQEILRDRIHHPPTQLDSDTQHQLQQVEQQIDTLIQRETQHAMLRSATRWHETGERNTKYFYRVIKERQQQQTIQSLKCSSTGTTLRDPKELIATTRCFYENLYTPDDIDTQAVDSILANIPASVKIPTADAEDMIAPVHKVDLLDLLARTPTDRSPGLDGIPFEVYRHLAPRSSQFCALLLKVVQQAFNGIFPTSWSETRMVLLYKKGDPELLTNWRPLSLINTDAKLFTKVVANRVNTVLPRLINPYQTGFMPHRLISDNGWINQAIMSNARATSSSHSQVAVLLDQEKAYDRVHPEYLKRVLERFGFPSSLIFSLVSLFFGTRIHVSINGWLGAPFTQGRGLRQGDPLSPLLFNLAFEPLLRSILASPLQGVSLKQINVASRLQAHPTLVSFKDRDGNDRLDPISLSVSDPPPNIKLLSYADDLEVFLDHPGEWSILKDILTLYGKASNAKVNLNKTVMMSLSGIPHDDWIEIATLYGSQWHDSTHPTALRYLGYPLWHNNTQLQHYLTEVKGKVARHASILKARNLSLRGAGMVANSLLLSKLWHVLRVVPVPTGWLDEVKQIIRSFLLPFWPTPSWDTLCLPRRFGGVGLVNLHHQSKALHFVYVQRLCKPGRPSDFISKWIIRYFQLLTGHASILPWFLFPSCFRPCVKNDPNMAHLTDLLQELPRLPISPDWSKRWLLDLPLQAALSASAPYPKFPLRYLISDIVEWLPRKHCFLLHQHRLPPLLTELVNTIRSTGSIETHRSLSLLDNLTIEIPSSRLCTPLVVSDPFIPKYPLPSLSHWNVAVSSVKHSQIPDLSLSQLRRL</sequence>
<dbReference type="SUPFAM" id="SSF56219">
    <property type="entry name" value="DNase I-like"/>
    <property type="match status" value="1"/>
</dbReference>
<dbReference type="InterPro" id="IPR000477">
    <property type="entry name" value="RT_dom"/>
</dbReference>
<gene>
    <name evidence="2" type="ORF">LCOR_11947.1</name>
</gene>
<dbReference type="InterPro" id="IPR043502">
    <property type="entry name" value="DNA/RNA_pol_sf"/>
</dbReference>
<dbReference type="Pfam" id="PF00078">
    <property type="entry name" value="RVT_1"/>
    <property type="match status" value="1"/>
</dbReference>